<keyword evidence="5 8" id="KW-0067">ATP-binding</keyword>
<accession>A0A1X7ADW2</accession>
<protein>
    <recommendedName>
        <fullName evidence="2 8">Chaperone protein DnaK</fullName>
    </recommendedName>
    <alternativeName>
        <fullName evidence="8">HSP70</fullName>
    </alternativeName>
    <alternativeName>
        <fullName evidence="8">Heat shock 70 kDa protein</fullName>
    </alternativeName>
    <alternativeName>
        <fullName evidence="8">Heat shock protein 70</fullName>
    </alternativeName>
</protein>
<dbReference type="InterPro" id="IPR012725">
    <property type="entry name" value="Chaperone_DnaK"/>
</dbReference>
<dbReference type="FunFam" id="1.20.1270.10:FF:000001">
    <property type="entry name" value="Molecular chaperone DnaK"/>
    <property type="match status" value="1"/>
</dbReference>
<dbReference type="InterPro" id="IPR029047">
    <property type="entry name" value="HSP70_peptide-bd_sf"/>
</dbReference>
<dbReference type="SUPFAM" id="SSF100934">
    <property type="entry name" value="Heat shock protein 70kD (HSP70), C-terminal subdomain"/>
    <property type="match status" value="1"/>
</dbReference>
<evidence type="ECO:0000256" key="9">
    <source>
        <dbReference type="RuleBase" id="RU003322"/>
    </source>
</evidence>
<dbReference type="InterPro" id="IPR018181">
    <property type="entry name" value="Heat_shock_70_CS"/>
</dbReference>
<keyword evidence="13" id="KW-1185">Reference proteome</keyword>
<keyword evidence="6 8" id="KW-0346">Stress response</keyword>
<evidence type="ECO:0000256" key="1">
    <source>
        <dbReference type="ARBA" id="ARBA00007381"/>
    </source>
</evidence>
<evidence type="ECO:0000256" key="10">
    <source>
        <dbReference type="SAM" id="Coils"/>
    </source>
</evidence>
<dbReference type="NCBIfam" id="NF001413">
    <property type="entry name" value="PRK00290.1"/>
    <property type="match status" value="1"/>
</dbReference>
<dbReference type="AlphaFoldDB" id="A0A1X7ADW2"/>
<dbReference type="CDD" id="cd10234">
    <property type="entry name" value="ASKHA_NBD_HSP70_DnaK-like"/>
    <property type="match status" value="1"/>
</dbReference>
<dbReference type="SUPFAM" id="SSF53067">
    <property type="entry name" value="Actin-like ATPase domain"/>
    <property type="match status" value="2"/>
</dbReference>
<evidence type="ECO:0000256" key="8">
    <source>
        <dbReference type="HAMAP-Rule" id="MF_00332"/>
    </source>
</evidence>
<feature type="region of interest" description="Disordered" evidence="11">
    <location>
        <begin position="598"/>
        <end position="639"/>
    </location>
</feature>
<evidence type="ECO:0000313" key="12">
    <source>
        <dbReference type="EMBL" id="SMA31545.1"/>
    </source>
</evidence>
<dbReference type="GO" id="GO:0051082">
    <property type="term" value="F:unfolded protein binding"/>
    <property type="evidence" value="ECO:0007669"/>
    <property type="project" value="InterPro"/>
</dbReference>
<dbReference type="InterPro" id="IPR043129">
    <property type="entry name" value="ATPase_NBD"/>
</dbReference>
<feature type="coiled-coil region" evidence="10">
    <location>
        <begin position="558"/>
        <end position="592"/>
    </location>
</feature>
<comment type="induction">
    <text evidence="8">By stress conditions e.g. heat shock.</text>
</comment>
<dbReference type="InterPro" id="IPR029048">
    <property type="entry name" value="HSP70_C_sf"/>
</dbReference>
<feature type="modified residue" description="Phosphothreonine; by autocatalysis" evidence="8">
    <location>
        <position position="202"/>
    </location>
</feature>
<dbReference type="Pfam" id="PF00012">
    <property type="entry name" value="HSP70"/>
    <property type="match status" value="1"/>
</dbReference>
<dbReference type="Gene3D" id="3.90.640.10">
    <property type="entry name" value="Actin, Chain A, domain 4"/>
    <property type="match status" value="1"/>
</dbReference>
<dbReference type="GO" id="GO:0140662">
    <property type="term" value="F:ATP-dependent protein folding chaperone"/>
    <property type="evidence" value="ECO:0007669"/>
    <property type="project" value="InterPro"/>
</dbReference>
<feature type="compositionally biased region" description="Acidic residues" evidence="11">
    <location>
        <begin position="625"/>
        <end position="639"/>
    </location>
</feature>
<comment type="similarity">
    <text evidence="1 8 9">Belongs to the heat shock protein 70 family.</text>
</comment>
<evidence type="ECO:0000256" key="5">
    <source>
        <dbReference type="ARBA" id="ARBA00022840"/>
    </source>
</evidence>
<dbReference type="NCBIfam" id="NF003520">
    <property type="entry name" value="PRK05183.1"/>
    <property type="match status" value="1"/>
</dbReference>
<dbReference type="NCBIfam" id="TIGR02350">
    <property type="entry name" value="prok_dnaK"/>
    <property type="match status" value="1"/>
</dbReference>
<keyword evidence="7 8" id="KW-0143">Chaperone</keyword>
<comment type="function">
    <text evidence="8">Acts as a chaperone.</text>
</comment>
<evidence type="ECO:0000256" key="6">
    <source>
        <dbReference type="ARBA" id="ARBA00023016"/>
    </source>
</evidence>
<dbReference type="SUPFAM" id="SSF100920">
    <property type="entry name" value="Heat shock protein 70kD (HSP70), peptide-binding domain"/>
    <property type="match status" value="1"/>
</dbReference>
<evidence type="ECO:0000256" key="4">
    <source>
        <dbReference type="ARBA" id="ARBA00022741"/>
    </source>
</evidence>
<dbReference type="OrthoDB" id="9766019at2"/>
<dbReference type="PROSITE" id="PS00297">
    <property type="entry name" value="HSP70_1"/>
    <property type="match status" value="1"/>
</dbReference>
<evidence type="ECO:0000256" key="11">
    <source>
        <dbReference type="SAM" id="MobiDB-lite"/>
    </source>
</evidence>
<dbReference type="FunFam" id="3.30.420.40:FF:000004">
    <property type="entry name" value="Molecular chaperone DnaK"/>
    <property type="match status" value="1"/>
</dbReference>
<keyword evidence="3 8" id="KW-0597">Phosphoprotein</keyword>
<evidence type="ECO:0000256" key="2">
    <source>
        <dbReference type="ARBA" id="ARBA00014415"/>
    </source>
</evidence>
<dbReference type="PROSITE" id="PS00329">
    <property type="entry name" value="HSP70_2"/>
    <property type="match status" value="1"/>
</dbReference>
<dbReference type="GO" id="GO:0005524">
    <property type="term" value="F:ATP binding"/>
    <property type="evidence" value="ECO:0007669"/>
    <property type="project" value="UniProtKB-UniRule"/>
</dbReference>
<keyword evidence="10" id="KW-0175">Coiled coil</keyword>
<dbReference type="Gene3D" id="1.20.1270.10">
    <property type="match status" value="1"/>
</dbReference>
<dbReference type="PROSITE" id="PS01036">
    <property type="entry name" value="HSP70_3"/>
    <property type="match status" value="1"/>
</dbReference>
<dbReference type="HAMAP" id="MF_00332">
    <property type="entry name" value="DnaK"/>
    <property type="match status" value="1"/>
</dbReference>
<evidence type="ECO:0000256" key="3">
    <source>
        <dbReference type="ARBA" id="ARBA00022553"/>
    </source>
</evidence>
<dbReference type="EMBL" id="FWPT01000001">
    <property type="protein sequence ID" value="SMA31545.1"/>
    <property type="molecule type" value="Genomic_DNA"/>
</dbReference>
<dbReference type="RefSeq" id="WP_087105721.1">
    <property type="nucleotide sequence ID" value="NZ_CBCSCN010000012.1"/>
</dbReference>
<keyword evidence="4 8" id="KW-0547">Nucleotide-binding</keyword>
<proteinExistence type="evidence at transcript level"/>
<dbReference type="InterPro" id="IPR013126">
    <property type="entry name" value="Hsp_70_fam"/>
</dbReference>
<organism evidence="12 13">
    <name type="scientific">Parendozoicomonas haliclonae</name>
    <dbReference type="NCBI Taxonomy" id="1960125"/>
    <lineage>
        <taxon>Bacteria</taxon>
        <taxon>Pseudomonadati</taxon>
        <taxon>Pseudomonadota</taxon>
        <taxon>Gammaproteobacteria</taxon>
        <taxon>Oceanospirillales</taxon>
        <taxon>Endozoicomonadaceae</taxon>
        <taxon>Parendozoicomonas</taxon>
    </lineage>
</organism>
<evidence type="ECO:0000313" key="13">
    <source>
        <dbReference type="Proteomes" id="UP000196573"/>
    </source>
</evidence>
<dbReference type="Proteomes" id="UP000196573">
    <property type="component" value="Unassembled WGS sequence"/>
</dbReference>
<dbReference type="PANTHER" id="PTHR19375">
    <property type="entry name" value="HEAT SHOCK PROTEIN 70KDA"/>
    <property type="match status" value="1"/>
</dbReference>
<gene>
    <name evidence="12" type="primary">dnaK_1</name>
    <name evidence="8" type="synonym">dnaK</name>
    <name evidence="12" type="ORF">EHSB41UT_00025</name>
</gene>
<reference evidence="12 13" key="1">
    <citation type="submission" date="2017-03" db="EMBL/GenBank/DDBJ databases">
        <authorList>
            <person name="Afonso C.L."/>
            <person name="Miller P.J."/>
            <person name="Scott M.A."/>
            <person name="Spackman E."/>
            <person name="Goraichik I."/>
            <person name="Dimitrov K.M."/>
            <person name="Suarez D.L."/>
            <person name="Swayne D.E."/>
        </authorList>
    </citation>
    <scope>NUCLEOTIDE SEQUENCE [LARGE SCALE GENOMIC DNA]</scope>
    <source>
        <strain evidence="12">SB41UT1</strain>
    </source>
</reference>
<dbReference type="Gene3D" id="3.30.420.40">
    <property type="match status" value="2"/>
</dbReference>
<name>A0A1X7ADW2_9GAMM</name>
<sequence>MSKGKIIGIDLGTTNSCVAVLDGDSVKVIENAEGARTTPSIVAYTNDGETLVGMPAKRQAVTNPDNTLYAIKRLIGRRFEDNEVQKDIKMVPYKIIKADNGDAWVDVKGDKLAPPQISAEILKKMKKTAEDYLGEAVTEAVVTVPAYFNDAQRQATKDAGRIAGLDVKRIINEPTAAALAYGLGKAKGGDQTVAVYDLGGGTFDISIIEIADVDGEHQFEVLSTNGDTFLGGEDFDMRVIEFLAAEFKKDQGIDLTGDPLAMQRLKEAAEKAKIELSSATQTDVNLPYITADATGPKHLNVKLTRAKLESLVEDLVARSLEPVRQAIKDADLSVSEINEVILVGGQTRMPLVQQKVAELFGKEARRDVNPDEAVAMGAALQGGVLSGDRTDVLLLDVTPLTLGIETMGGVMTPLIEKNTTIPTKKSQTFSTAEDNQSAVTIHVLQGERKQASGNKSLGQFNLEGIPAAQRGMPQIEVSFDLDANGILNVSAKDKNTGKEQSIVIKASSGLSDEEIDAMVRDAEKNAEEDKKFEELAQARNQGDAMVHATRKTLTEAGDKVTEDEKNTVEAAIKELEEALKGDDKDAIEAKTQALIQASGPLAQKMADDAGAQQASGEESSAKDDDVVDAEFEEVKDDKK</sequence>
<evidence type="ECO:0000256" key="7">
    <source>
        <dbReference type="ARBA" id="ARBA00023186"/>
    </source>
</evidence>
<dbReference type="FunFam" id="3.90.640.10:FF:000003">
    <property type="entry name" value="Molecular chaperone DnaK"/>
    <property type="match status" value="1"/>
</dbReference>
<dbReference type="PRINTS" id="PR00301">
    <property type="entry name" value="HEATSHOCK70"/>
</dbReference>
<dbReference type="Gene3D" id="2.60.34.10">
    <property type="entry name" value="Substrate Binding Domain Of DNAk, Chain A, domain 1"/>
    <property type="match status" value="1"/>
</dbReference>
<dbReference type="FunFam" id="2.60.34.10:FF:000014">
    <property type="entry name" value="Chaperone protein DnaK HSP70"/>
    <property type="match status" value="1"/>
</dbReference>